<reference evidence="1" key="1">
    <citation type="submission" date="2020-08" db="EMBL/GenBank/DDBJ databases">
        <title>Genomic Encyclopedia of Type Strains, Phase IV (KMG-IV): sequencing the most valuable type-strain genomes for metagenomic binning, comparative biology and taxonomic classification.</title>
        <authorList>
            <person name="Goeker M."/>
        </authorList>
    </citation>
    <scope>NUCLEOTIDE SEQUENCE [LARGE SCALE GENOMIC DNA]</scope>
    <source>
        <strain evidence="1">DSM 105720</strain>
    </source>
</reference>
<protein>
    <submittedName>
        <fullName evidence="1">Uncharacterized protein</fullName>
    </submittedName>
</protein>
<organism evidence="1 2">
    <name type="scientific">Bacteroides reticulotermitis</name>
    <dbReference type="NCBI Taxonomy" id="1133319"/>
    <lineage>
        <taxon>Bacteria</taxon>
        <taxon>Pseudomonadati</taxon>
        <taxon>Bacteroidota</taxon>
        <taxon>Bacteroidia</taxon>
        <taxon>Bacteroidales</taxon>
        <taxon>Bacteroidaceae</taxon>
        <taxon>Bacteroides</taxon>
    </lineage>
</organism>
<name>A0A840DC17_9BACE</name>
<proteinExistence type="predicted"/>
<evidence type="ECO:0000313" key="1">
    <source>
        <dbReference type="EMBL" id="MBB4046185.1"/>
    </source>
</evidence>
<keyword evidence="2" id="KW-1185">Reference proteome</keyword>
<dbReference type="RefSeq" id="WP_044165209.1">
    <property type="nucleotide sequence ID" value="NZ_JACIER010000024.1"/>
</dbReference>
<evidence type="ECO:0000313" key="2">
    <source>
        <dbReference type="Proteomes" id="UP000560658"/>
    </source>
</evidence>
<gene>
    <name evidence="1" type="ORF">GGR06_004016</name>
</gene>
<dbReference type="EMBL" id="JACIER010000024">
    <property type="protein sequence ID" value="MBB4046185.1"/>
    <property type="molecule type" value="Genomic_DNA"/>
</dbReference>
<dbReference type="AlphaFoldDB" id="A0A840DC17"/>
<dbReference type="Proteomes" id="UP000560658">
    <property type="component" value="Unassembled WGS sequence"/>
</dbReference>
<comment type="caution">
    <text evidence="1">The sequence shown here is derived from an EMBL/GenBank/DDBJ whole genome shotgun (WGS) entry which is preliminary data.</text>
</comment>
<accession>A0A840DC17</accession>
<sequence length="139" mass="16301">MERFYPLFDFSTQQLCELFADACKVGKHLVEYDKPGEEGSYEIPNFPMDEIFCNISSGCHTNYFVYMKNHEDWPDGIRIGMPLLEPMHTTAYVDMDISHLDWFVEKYKLIPQPDNEISAAESLIMDFEFKRLREPSSLN</sequence>